<dbReference type="EMBL" id="JQ031033">
    <property type="protein sequence ID" value="AFS89113.1"/>
    <property type="molecule type" value="Genomic_DNA"/>
</dbReference>
<dbReference type="Proteomes" id="UP000127392">
    <property type="component" value="Segment"/>
</dbReference>
<sequence length="150" mass="16629">MKPSPPLLSPAQVVVTARKEEAGTDQTDSAATQAQGGLAQFPETLVDYLKRNHLTGADVWPRQSGCLLNSRGKALLQCMTAGTAEEAPLAVTPSLASEARGYWEIPPPPAPCRARMRRTRLAHRQRLKQTLWHLQRELSELMYWMDVGIL</sequence>
<dbReference type="KEGG" id="vg:14515925"/>
<proteinExistence type="predicted"/>
<name>K9M8U7_9PAPI</name>
<accession>K9M8U7</accession>
<organism evidence="1 2">
    <name type="scientific">Equus caballus papillomavirus 5</name>
    <dbReference type="NCBI Taxonomy" id="1235429"/>
    <lineage>
        <taxon>Viruses</taxon>
        <taxon>Monodnaviria</taxon>
        <taxon>Shotokuvirae</taxon>
        <taxon>Cossaviricota</taxon>
        <taxon>Papovaviricetes</taxon>
        <taxon>Zurhausenvirales</taxon>
        <taxon>Papillomaviridae</taxon>
        <taxon>Firstpapillomavirinae</taxon>
        <taxon>Dyoiotapapillomavirus</taxon>
        <taxon>Dyoiotapapillomavirus 2</taxon>
    </lineage>
</organism>
<reference evidence="1 2" key="1">
    <citation type="journal article" date="2013" name="J. Gen. Virol.">
        <title>Four novel papillomavirus sequences support a broad diversity among equine papillomaviruses.</title>
        <authorList>
            <person name="Lange C."/>
            <person name="Vetsch E."/>
            <person name="Ackermann M."/>
            <person name="Favrot C."/>
            <person name="Tobler K."/>
        </authorList>
    </citation>
    <scope>NUCLEOTIDE SEQUENCE [LARGE SCALE GENOMIC DNA]</scope>
</reference>
<dbReference type="RefSeq" id="YP_007349386.1">
    <property type="nucleotide sequence ID" value="NC_020084.1"/>
</dbReference>
<evidence type="ECO:0000313" key="1">
    <source>
        <dbReference type="EMBL" id="AFS89113.1"/>
    </source>
</evidence>
<dbReference type="GeneID" id="14515925"/>
<protein>
    <submittedName>
        <fullName evidence="1">E4</fullName>
    </submittedName>
</protein>
<evidence type="ECO:0000313" key="2">
    <source>
        <dbReference type="Proteomes" id="UP000127392"/>
    </source>
</evidence>